<keyword evidence="1" id="KW-0812">Transmembrane</keyword>
<dbReference type="PROSITE" id="PS50887">
    <property type="entry name" value="GGDEF"/>
    <property type="match status" value="1"/>
</dbReference>
<dbReference type="InterPro" id="IPR001638">
    <property type="entry name" value="Solute-binding_3/MltF_N"/>
</dbReference>
<keyword evidence="1" id="KW-0472">Membrane</keyword>
<name>A0ABS2FHA5_9CLOT</name>
<dbReference type="PANTHER" id="PTHR45138">
    <property type="entry name" value="REGULATORY COMPONENTS OF SENSORY TRANSDUCTION SYSTEM"/>
    <property type="match status" value="1"/>
</dbReference>
<keyword evidence="4" id="KW-1185">Reference proteome</keyword>
<dbReference type="SUPFAM" id="SSF53850">
    <property type="entry name" value="Periplasmic binding protein-like II"/>
    <property type="match status" value="2"/>
</dbReference>
<sequence>MNYNIMKNILKKFNKVILILVIINICLSIQSNYINAETNNKIKVGYSIASGFTEVENGVYSGLGFEYLREIAKYTGWEYEFIEMGLNDMINKLKDGEIDIAGAMFKNEQTKELYDFPEYNSGATYTTLVTLKDNNSIDISNYETLEGIKVGYFETSKIKLENFKNFCKANGFNNIELIPYPYESGNEIEEALESREVDAIITGDLLVDDEKKVIAKFGAIPYYFATTKGNTEIISDLNKAIYKIKEKEPNYDQVLYNKYFKTFSSKIASLTEEEKEYINNIGVLKGIYVDNIIPVEYYNTKTKEADGIYVDLVSLIMERAGIKLELIKADTYEDAYNMLKNKEADLIIAVPDSYSIEKENDLFLTKSYLDVDMVEVKNKNIQTDKEIVALAKGYKYDGENKVKEFKYYETIEECLEAIAKGEATITNGSSYAILNYVSADYYSNLVVLYQEEKVNSSIGFAKPIDKNLINIINKSIDTLSTDEVNNIIYDNMSNIHHKIILKQLFLENTILFIVIAIIIIIVIFTIIIHKFKELKKAKKLLLKKSQLDTLTGMYNREAGEILVKEYLNTKPSNLYSAFAIVDIDYFKQVNDRLGHQIGDDVLKEFALVLKEVFAFKDIICRLGGDEFVVFMKDIEEVDIDVIRERLQILCKAMNKDIEYNNIKQEISLSVGCVITNKHTDFNELYKQADELLYKVKHNGKNGFKIKNDFRD</sequence>
<keyword evidence="1" id="KW-1133">Transmembrane helix</keyword>
<dbReference type="Pfam" id="PF00497">
    <property type="entry name" value="SBP_bac_3"/>
    <property type="match status" value="2"/>
</dbReference>
<organism evidence="3 4">
    <name type="scientific">Clostridium saudiense</name>
    <dbReference type="NCBI Taxonomy" id="1414720"/>
    <lineage>
        <taxon>Bacteria</taxon>
        <taxon>Bacillati</taxon>
        <taxon>Bacillota</taxon>
        <taxon>Clostridia</taxon>
        <taxon>Eubacteriales</taxon>
        <taxon>Clostridiaceae</taxon>
        <taxon>Clostridium</taxon>
    </lineage>
</organism>
<evidence type="ECO:0000259" key="2">
    <source>
        <dbReference type="PROSITE" id="PS50887"/>
    </source>
</evidence>
<dbReference type="SMART" id="SM00062">
    <property type="entry name" value="PBPb"/>
    <property type="match status" value="2"/>
</dbReference>
<accession>A0ABS2FHA5</accession>
<protein>
    <submittedName>
        <fullName evidence="3">Diguanylate cyclase</fullName>
    </submittedName>
</protein>
<dbReference type="InterPro" id="IPR029787">
    <property type="entry name" value="Nucleotide_cyclase"/>
</dbReference>
<dbReference type="Gene3D" id="3.40.190.10">
    <property type="entry name" value="Periplasmic binding protein-like II"/>
    <property type="match status" value="4"/>
</dbReference>
<dbReference type="SMART" id="SM00267">
    <property type="entry name" value="GGDEF"/>
    <property type="match status" value="1"/>
</dbReference>
<dbReference type="RefSeq" id="WP_204572265.1">
    <property type="nucleotide sequence ID" value="NZ_JACJLL010000044.1"/>
</dbReference>
<dbReference type="CDD" id="cd01949">
    <property type="entry name" value="GGDEF"/>
    <property type="match status" value="1"/>
</dbReference>
<evidence type="ECO:0000313" key="3">
    <source>
        <dbReference type="EMBL" id="MBM6819392.1"/>
    </source>
</evidence>
<feature type="transmembrane region" description="Helical" evidence="1">
    <location>
        <begin position="510"/>
        <end position="529"/>
    </location>
</feature>
<evidence type="ECO:0000313" key="4">
    <source>
        <dbReference type="Proteomes" id="UP000767334"/>
    </source>
</evidence>
<evidence type="ECO:0000256" key="1">
    <source>
        <dbReference type="SAM" id="Phobius"/>
    </source>
</evidence>
<dbReference type="InterPro" id="IPR000160">
    <property type="entry name" value="GGDEF_dom"/>
</dbReference>
<proteinExistence type="predicted"/>
<comment type="caution">
    <text evidence="3">The sequence shown here is derived from an EMBL/GenBank/DDBJ whole genome shotgun (WGS) entry which is preliminary data.</text>
</comment>
<dbReference type="Proteomes" id="UP000767334">
    <property type="component" value="Unassembled WGS sequence"/>
</dbReference>
<dbReference type="InterPro" id="IPR050469">
    <property type="entry name" value="Diguanylate_Cyclase"/>
</dbReference>
<dbReference type="EMBL" id="JACJLL010000044">
    <property type="protein sequence ID" value="MBM6819392.1"/>
    <property type="molecule type" value="Genomic_DNA"/>
</dbReference>
<dbReference type="Pfam" id="PF00990">
    <property type="entry name" value="GGDEF"/>
    <property type="match status" value="1"/>
</dbReference>
<dbReference type="Gene3D" id="3.30.70.270">
    <property type="match status" value="1"/>
</dbReference>
<feature type="domain" description="GGDEF" evidence="2">
    <location>
        <begin position="574"/>
        <end position="708"/>
    </location>
</feature>
<dbReference type="NCBIfam" id="TIGR00254">
    <property type="entry name" value="GGDEF"/>
    <property type="match status" value="1"/>
</dbReference>
<dbReference type="InterPro" id="IPR043128">
    <property type="entry name" value="Rev_trsase/Diguanyl_cyclase"/>
</dbReference>
<dbReference type="PANTHER" id="PTHR45138:SF24">
    <property type="entry name" value="DIGUANYLATE CYCLASE DGCC-RELATED"/>
    <property type="match status" value="1"/>
</dbReference>
<gene>
    <name evidence="3" type="ORF">H6A19_08585</name>
</gene>
<reference evidence="3 4" key="1">
    <citation type="journal article" date="2021" name="Sci. Rep.">
        <title>The distribution of antibiotic resistance genes in chicken gut microbiota commensals.</title>
        <authorList>
            <person name="Juricova H."/>
            <person name="Matiasovicova J."/>
            <person name="Kubasova T."/>
            <person name="Cejkova D."/>
            <person name="Rychlik I."/>
        </authorList>
    </citation>
    <scope>NUCLEOTIDE SEQUENCE [LARGE SCALE GENOMIC DNA]</scope>
    <source>
        <strain evidence="3 4">An435</strain>
    </source>
</reference>
<dbReference type="SUPFAM" id="SSF55073">
    <property type="entry name" value="Nucleotide cyclase"/>
    <property type="match status" value="1"/>
</dbReference>